<feature type="coiled-coil region" evidence="1">
    <location>
        <begin position="16"/>
        <end position="51"/>
    </location>
</feature>
<evidence type="ECO:0000256" key="1">
    <source>
        <dbReference type="SAM" id="Coils"/>
    </source>
</evidence>
<comment type="caution">
    <text evidence="2">The sequence shown here is derived from an EMBL/GenBank/DDBJ whole genome shotgun (WGS) entry which is preliminary data.</text>
</comment>
<accession>A0A9J6E724</accession>
<dbReference type="Gene3D" id="6.10.280.30">
    <property type="match status" value="1"/>
</dbReference>
<name>A0A9J6E724_RHIMP</name>
<reference evidence="2" key="2">
    <citation type="submission" date="2021-09" db="EMBL/GenBank/DDBJ databases">
        <authorList>
            <person name="Jia N."/>
            <person name="Wang J."/>
            <person name="Shi W."/>
            <person name="Du L."/>
            <person name="Sun Y."/>
            <person name="Zhan W."/>
            <person name="Jiang J."/>
            <person name="Wang Q."/>
            <person name="Zhang B."/>
            <person name="Ji P."/>
            <person name="Sakyi L.B."/>
            <person name="Cui X."/>
            <person name="Yuan T."/>
            <person name="Jiang B."/>
            <person name="Yang W."/>
            <person name="Lam T.T.-Y."/>
            <person name="Chang Q."/>
            <person name="Ding S."/>
            <person name="Wang X."/>
            <person name="Zhu J."/>
            <person name="Ruan X."/>
            <person name="Zhao L."/>
            <person name="Wei J."/>
            <person name="Que T."/>
            <person name="Du C."/>
            <person name="Cheng J."/>
            <person name="Dai P."/>
            <person name="Han X."/>
            <person name="Huang E."/>
            <person name="Gao Y."/>
            <person name="Liu J."/>
            <person name="Shao H."/>
            <person name="Ye R."/>
            <person name="Li L."/>
            <person name="Wei W."/>
            <person name="Wang X."/>
            <person name="Wang C."/>
            <person name="Huo Q."/>
            <person name="Li W."/>
            <person name="Guo W."/>
            <person name="Chen H."/>
            <person name="Chen S."/>
            <person name="Zhou L."/>
            <person name="Zhou L."/>
            <person name="Ni X."/>
            <person name="Tian J."/>
            <person name="Zhou Y."/>
            <person name="Sheng Y."/>
            <person name="Liu T."/>
            <person name="Pan Y."/>
            <person name="Xia L."/>
            <person name="Li J."/>
            <person name="Zhao F."/>
            <person name="Cao W."/>
        </authorList>
    </citation>
    <scope>NUCLEOTIDE SEQUENCE</scope>
    <source>
        <strain evidence="2">Rmic-2018</strain>
        <tissue evidence="2">Larvae</tissue>
    </source>
</reference>
<proteinExistence type="predicted"/>
<sequence length="71" mass="8053">MSVGRNGQTKKTDKHIADVRKQLDEQVDEKREKIQKKLDTAQENRAAIYRELQMKLQEKVCSGGGNSAPLL</sequence>
<reference evidence="2" key="1">
    <citation type="journal article" date="2020" name="Cell">
        <title>Large-Scale Comparative Analyses of Tick Genomes Elucidate Their Genetic Diversity and Vector Capacities.</title>
        <authorList>
            <consortium name="Tick Genome and Microbiome Consortium (TIGMIC)"/>
            <person name="Jia N."/>
            <person name="Wang J."/>
            <person name="Shi W."/>
            <person name="Du L."/>
            <person name="Sun Y."/>
            <person name="Zhan W."/>
            <person name="Jiang J.F."/>
            <person name="Wang Q."/>
            <person name="Zhang B."/>
            <person name="Ji P."/>
            <person name="Bell-Sakyi L."/>
            <person name="Cui X.M."/>
            <person name="Yuan T.T."/>
            <person name="Jiang B.G."/>
            <person name="Yang W.F."/>
            <person name="Lam T.T."/>
            <person name="Chang Q.C."/>
            <person name="Ding S.J."/>
            <person name="Wang X.J."/>
            <person name="Zhu J.G."/>
            <person name="Ruan X.D."/>
            <person name="Zhao L."/>
            <person name="Wei J.T."/>
            <person name="Ye R.Z."/>
            <person name="Que T.C."/>
            <person name="Du C.H."/>
            <person name="Zhou Y.H."/>
            <person name="Cheng J.X."/>
            <person name="Dai P.F."/>
            <person name="Guo W.B."/>
            <person name="Han X.H."/>
            <person name="Huang E.J."/>
            <person name="Li L.F."/>
            <person name="Wei W."/>
            <person name="Gao Y.C."/>
            <person name="Liu J.Z."/>
            <person name="Shao H.Z."/>
            <person name="Wang X."/>
            <person name="Wang C.C."/>
            <person name="Yang T.C."/>
            <person name="Huo Q.B."/>
            <person name="Li W."/>
            <person name="Chen H.Y."/>
            <person name="Chen S.E."/>
            <person name="Zhou L.G."/>
            <person name="Ni X.B."/>
            <person name="Tian J.H."/>
            <person name="Sheng Y."/>
            <person name="Liu T."/>
            <person name="Pan Y.S."/>
            <person name="Xia L.Y."/>
            <person name="Li J."/>
            <person name="Zhao F."/>
            <person name="Cao W.C."/>
        </authorList>
    </citation>
    <scope>NUCLEOTIDE SEQUENCE</scope>
    <source>
        <strain evidence="2">Rmic-2018</strain>
    </source>
</reference>
<dbReference type="EMBL" id="JABSTU010000005">
    <property type="protein sequence ID" value="KAH8030058.1"/>
    <property type="molecule type" value="Genomic_DNA"/>
</dbReference>
<evidence type="ECO:0000313" key="2">
    <source>
        <dbReference type="EMBL" id="KAH8030058.1"/>
    </source>
</evidence>
<gene>
    <name evidence="2" type="ORF">HPB51_006490</name>
</gene>
<dbReference type="Proteomes" id="UP000821866">
    <property type="component" value="Chromosome 3"/>
</dbReference>
<evidence type="ECO:0000313" key="3">
    <source>
        <dbReference type="Proteomes" id="UP000821866"/>
    </source>
</evidence>
<dbReference type="VEuPathDB" id="VectorBase:LOC119163547"/>
<organism evidence="2 3">
    <name type="scientific">Rhipicephalus microplus</name>
    <name type="common">Cattle tick</name>
    <name type="synonym">Boophilus microplus</name>
    <dbReference type="NCBI Taxonomy" id="6941"/>
    <lineage>
        <taxon>Eukaryota</taxon>
        <taxon>Metazoa</taxon>
        <taxon>Ecdysozoa</taxon>
        <taxon>Arthropoda</taxon>
        <taxon>Chelicerata</taxon>
        <taxon>Arachnida</taxon>
        <taxon>Acari</taxon>
        <taxon>Parasitiformes</taxon>
        <taxon>Ixodida</taxon>
        <taxon>Ixodoidea</taxon>
        <taxon>Ixodidae</taxon>
        <taxon>Rhipicephalinae</taxon>
        <taxon>Rhipicephalus</taxon>
        <taxon>Boophilus</taxon>
    </lineage>
</organism>
<dbReference type="AlphaFoldDB" id="A0A9J6E724"/>
<keyword evidence="3" id="KW-1185">Reference proteome</keyword>
<keyword evidence="1" id="KW-0175">Coiled coil</keyword>
<protein>
    <submittedName>
        <fullName evidence="2">Uncharacterized protein</fullName>
    </submittedName>
</protein>